<keyword evidence="6" id="KW-0548">Nucleotidyltransferase</keyword>
<keyword evidence="3" id="KW-1133">Transmembrane helix</keyword>
<dbReference type="EMBL" id="JBHRSD010000011">
    <property type="protein sequence ID" value="MFC3032071.1"/>
    <property type="molecule type" value="Genomic_DNA"/>
</dbReference>
<keyword evidence="7" id="KW-1185">Reference proteome</keyword>
<dbReference type="RefSeq" id="WP_377121963.1">
    <property type="nucleotide sequence ID" value="NZ_JBHRSD010000011.1"/>
</dbReference>
<dbReference type="NCBIfam" id="TIGR00254">
    <property type="entry name" value="GGDEF"/>
    <property type="match status" value="1"/>
</dbReference>
<dbReference type="InterPro" id="IPR011990">
    <property type="entry name" value="TPR-like_helical_dom_sf"/>
</dbReference>
<keyword evidence="6" id="KW-0808">Transferase</keyword>
<organism evidence="6 7">
    <name type="scientific">Pseudoalteromonas fenneropenaei</name>
    <dbReference type="NCBI Taxonomy" id="1737459"/>
    <lineage>
        <taxon>Bacteria</taxon>
        <taxon>Pseudomonadati</taxon>
        <taxon>Pseudomonadota</taxon>
        <taxon>Gammaproteobacteria</taxon>
        <taxon>Alteromonadales</taxon>
        <taxon>Pseudoalteromonadaceae</taxon>
        <taxon>Pseudoalteromonas</taxon>
    </lineage>
</organism>
<dbReference type="GO" id="GO:0052621">
    <property type="term" value="F:diguanylate cyclase activity"/>
    <property type="evidence" value="ECO:0007669"/>
    <property type="project" value="UniProtKB-EC"/>
</dbReference>
<reference evidence="7" key="1">
    <citation type="journal article" date="2019" name="Int. J. Syst. Evol. Microbiol.">
        <title>The Global Catalogue of Microorganisms (GCM) 10K type strain sequencing project: providing services to taxonomists for standard genome sequencing and annotation.</title>
        <authorList>
            <consortium name="The Broad Institute Genomics Platform"/>
            <consortium name="The Broad Institute Genome Sequencing Center for Infectious Disease"/>
            <person name="Wu L."/>
            <person name="Ma J."/>
        </authorList>
    </citation>
    <scope>NUCLEOTIDE SEQUENCE [LARGE SCALE GENOMIC DNA]</scope>
    <source>
        <strain evidence="7">KCTC 42730</strain>
    </source>
</reference>
<evidence type="ECO:0000313" key="6">
    <source>
        <dbReference type="EMBL" id="MFC3032071.1"/>
    </source>
</evidence>
<protein>
    <recommendedName>
        <fullName evidence="1">diguanylate cyclase</fullName>
        <ecNumber evidence="1">2.7.7.65</ecNumber>
    </recommendedName>
</protein>
<evidence type="ECO:0000256" key="2">
    <source>
        <dbReference type="ARBA" id="ARBA00034247"/>
    </source>
</evidence>
<comment type="catalytic activity">
    <reaction evidence="2">
        <text>2 GTP = 3',3'-c-di-GMP + 2 diphosphate</text>
        <dbReference type="Rhea" id="RHEA:24898"/>
        <dbReference type="ChEBI" id="CHEBI:33019"/>
        <dbReference type="ChEBI" id="CHEBI:37565"/>
        <dbReference type="ChEBI" id="CHEBI:58805"/>
        <dbReference type="EC" id="2.7.7.65"/>
    </reaction>
</comment>
<gene>
    <name evidence="6" type="ORF">ACFOEE_06030</name>
</gene>
<dbReference type="PANTHER" id="PTHR45138:SF9">
    <property type="entry name" value="DIGUANYLATE CYCLASE DGCM-RELATED"/>
    <property type="match status" value="1"/>
</dbReference>
<dbReference type="Gene3D" id="3.30.70.270">
    <property type="match status" value="1"/>
</dbReference>
<dbReference type="CDD" id="cd01949">
    <property type="entry name" value="GGDEF"/>
    <property type="match status" value="1"/>
</dbReference>
<feature type="signal peptide" evidence="4">
    <location>
        <begin position="1"/>
        <end position="22"/>
    </location>
</feature>
<dbReference type="SUPFAM" id="SSF48452">
    <property type="entry name" value="TPR-like"/>
    <property type="match status" value="2"/>
</dbReference>
<dbReference type="SUPFAM" id="SSF55073">
    <property type="entry name" value="Nucleotide cyclase"/>
    <property type="match status" value="1"/>
</dbReference>
<dbReference type="EC" id="2.7.7.65" evidence="1"/>
<dbReference type="Proteomes" id="UP001595453">
    <property type="component" value="Unassembled WGS sequence"/>
</dbReference>
<name>A0ABV7CHP7_9GAMM</name>
<proteinExistence type="predicted"/>
<dbReference type="InterPro" id="IPR043128">
    <property type="entry name" value="Rev_trsase/Diguanyl_cyclase"/>
</dbReference>
<sequence length="606" mass="69396">MKSFVQILICVLLLGSGQNVVAQFDQNWSKARLDLEQQVLVSPSASLQEIQLKLKNQTLDPEQQLFLLTLQARIEFFKGEMSAAKSSFAKADALQKSFALSWSHGYFFMYRSYFAIEEGSLDSARQFIKQARSTFVALKDSEQLIRVAALEGVVLIWREEYPEALKVLQDAHAFIMRNQVSETTQLTLYDALTAYYATMKYFDKGLEFALLAANFAKQNSNILDGLPAKYNLCLVYLRSEKLNETEQCYLEMAEVAQQFSLPRYQFWAPSGLGKVALAREQWHEALDYFAQAQENEFSAIINPAHLIVLRNNQARALMAINNQAAALGKIKESLAIIKDYHSPLNNRYLRQTLKLQAEILVGGKNYQSAVKVLSDYIALIEESERETKAILEQEAKSFYGAEQHRLQLALADQKLEAQAAHVKELQQQKSLMIAYVLVFLATVFCGLLFWYFQGQFKANKLKYYSKDPLTGLFNRLYLHDQLEKLIYSHAHFSIVTLDLTRFKAINDRFGYQVGDEIIREFAKALKESFREDRDIIVRSGGEEFVILYCTESHNNLPSRLEAVKQRLNERITRLVDVEVQFDSQVLEYNQQGLATLLVQIDNALRG</sequence>
<evidence type="ECO:0000313" key="7">
    <source>
        <dbReference type="Proteomes" id="UP001595453"/>
    </source>
</evidence>
<comment type="caution">
    <text evidence="6">The sequence shown here is derived from an EMBL/GenBank/DDBJ whole genome shotgun (WGS) entry which is preliminary data.</text>
</comment>
<feature type="transmembrane region" description="Helical" evidence="3">
    <location>
        <begin position="432"/>
        <end position="452"/>
    </location>
</feature>
<accession>A0ABV7CHP7</accession>
<feature type="domain" description="GGDEF" evidence="5">
    <location>
        <begin position="490"/>
        <end position="606"/>
    </location>
</feature>
<keyword evidence="4" id="KW-0732">Signal</keyword>
<dbReference type="PANTHER" id="PTHR45138">
    <property type="entry name" value="REGULATORY COMPONENTS OF SENSORY TRANSDUCTION SYSTEM"/>
    <property type="match status" value="1"/>
</dbReference>
<dbReference type="InterPro" id="IPR000160">
    <property type="entry name" value="GGDEF_dom"/>
</dbReference>
<dbReference type="Pfam" id="PF00990">
    <property type="entry name" value="GGDEF"/>
    <property type="match status" value="1"/>
</dbReference>
<dbReference type="PROSITE" id="PS50887">
    <property type="entry name" value="GGDEF"/>
    <property type="match status" value="1"/>
</dbReference>
<dbReference type="InterPro" id="IPR050469">
    <property type="entry name" value="Diguanylate_Cyclase"/>
</dbReference>
<dbReference type="InterPro" id="IPR029787">
    <property type="entry name" value="Nucleotide_cyclase"/>
</dbReference>
<dbReference type="SMART" id="SM00267">
    <property type="entry name" value="GGDEF"/>
    <property type="match status" value="1"/>
</dbReference>
<evidence type="ECO:0000256" key="1">
    <source>
        <dbReference type="ARBA" id="ARBA00012528"/>
    </source>
</evidence>
<dbReference type="Gene3D" id="1.25.40.10">
    <property type="entry name" value="Tetratricopeptide repeat domain"/>
    <property type="match status" value="1"/>
</dbReference>
<feature type="chain" id="PRO_5046201705" description="diguanylate cyclase" evidence="4">
    <location>
        <begin position="23"/>
        <end position="606"/>
    </location>
</feature>
<keyword evidence="3" id="KW-0472">Membrane</keyword>
<evidence type="ECO:0000256" key="4">
    <source>
        <dbReference type="SAM" id="SignalP"/>
    </source>
</evidence>
<evidence type="ECO:0000259" key="5">
    <source>
        <dbReference type="PROSITE" id="PS50887"/>
    </source>
</evidence>
<keyword evidence="3" id="KW-0812">Transmembrane</keyword>
<evidence type="ECO:0000256" key="3">
    <source>
        <dbReference type="SAM" id="Phobius"/>
    </source>
</evidence>